<dbReference type="EMBL" id="ADBJ01000037">
    <property type="protein sequence ID" value="EFA78630.1"/>
    <property type="molecule type" value="Genomic_DNA"/>
</dbReference>
<dbReference type="InterPro" id="IPR011013">
    <property type="entry name" value="Gal_mutarotase_sf_dom"/>
</dbReference>
<dbReference type="GO" id="GO:0005975">
    <property type="term" value="P:carbohydrate metabolic process"/>
    <property type="evidence" value="ECO:0007669"/>
    <property type="project" value="InterPro"/>
</dbReference>
<evidence type="ECO:0000256" key="1">
    <source>
        <dbReference type="ARBA" id="ARBA00007806"/>
    </source>
</evidence>
<name>D3BIK6_HETP5</name>
<dbReference type="Pfam" id="PF13802">
    <property type="entry name" value="Gal_mutarotas_2"/>
    <property type="match status" value="1"/>
</dbReference>
<dbReference type="InterPro" id="IPR017853">
    <property type="entry name" value="GH"/>
</dbReference>
<evidence type="ECO:0000313" key="11">
    <source>
        <dbReference type="EMBL" id="EFA78630.1"/>
    </source>
</evidence>
<evidence type="ECO:0000259" key="9">
    <source>
        <dbReference type="Pfam" id="PF13802"/>
    </source>
</evidence>
<sequence>MNNRQLPILVVLFLCILQTIVFAEKQVQQCPGYSLSNLQSTKYGYSAQLIMNTPGPYGNDLPVLNLFVIFHTQQIIQVMIKDTHGERWQPPAISKLNFPTKKPSLIDYNIQFSQSSFGFSIKRVSNGDVLFNTTAPLDCSTNGLIFSDRYLELTTTFQETNPNIYGLGERAAPLRLQNNFTYTIWNKDQPTPENLNVYGSHPFYMQLMDNGNANGVFFLNSNAMDIVMRPNSLTYKVTGGILDFFFMMGPSPVDVTRQYTEIIGTTAMPSYWSLGWHQCRWGYKSVNESKEVALNYAKYGIPLETMWNDIDYMNKFEDFTLDPVNYPASEMTAYVDWLHSNNQHYIMIIDPGIHINDTYEPYNDLISVYGTPATGVVWPGDVIFPDFGNMKTYYFWRTQLQNFHNIVPFDGVWIDMNEISNFCNGDCSEENENGNTGPVDNYDPNYPPYLPGGFPLDTKTINMSSVVFFNTSVYNSHSLYGYSEGYATSLIVELMLQKRPTVISRSTFAGSGSNHAHWLGDNQSTYRSMYLSIPGILNMNMFGVGLVGADICGLIGNTTLDLCARWIQLGNFYPFSRSHNNNDTISQEPYVFGPQVINITINAINLKYSLLPYYYTLFYISHAQGDPIVRPLFFEYPTDTNTYALDTQFLVGTSILVSPVLTENATTVDAYFPVDVWYDYFNGSLLQSVGQVQTLDAPLDVINVHLRGGAIIPTQPTRQYVPPEGSIPVTTHIARTLPFTLTVALAANNSAYGQLFLDDGISISTYQQGQYSLLEFQAQPSSSSSISLQSSVLVNRYDISSLFINRVVVYGAAKTSQVTVNNKSYNSFSYSTLTQSLSIDNLQLPLDNYFNIEWSS</sequence>
<dbReference type="AlphaFoldDB" id="D3BIK6"/>
<feature type="domain" description="Glycoside hydrolase family 31 N-terminal" evidence="9">
    <location>
        <begin position="111"/>
        <end position="224"/>
    </location>
</feature>
<comment type="caution">
    <text evidence="11">The sequence shown here is derived from an EMBL/GenBank/DDBJ whole genome shotgun (WGS) entry which is preliminary data.</text>
</comment>
<evidence type="ECO:0000256" key="7">
    <source>
        <dbReference type="SAM" id="SignalP"/>
    </source>
</evidence>
<dbReference type="Pfam" id="PF21365">
    <property type="entry name" value="Glyco_hydro_31_3rd"/>
    <property type="match status" value="1"/>
</dbReference>
<reference evidence="11 12" key="1">
    <citation type="journal article" date="2011" name="Genome Res.">
        <title>Phylogeny-wide analysis of social amoeba genomes highlights ancient origins for complex intercellular communication.</title>
        <authorList>
            <person name="Heidel A.J."/>
            <person name="Lawal H.M."/>
            <person name="Felder M."/>
            <person name="Schilde C."/>
            <person name="Helps N.R."/>
            <person name="Tunggal B."/>
            <person name="Rivero F."/>
            <person name="John U."/>
            <person name="Schleicher M."/>
            <person name="Eichinger L."/>
            <person name="Platzer M."/>
            <person name="Noegel A.A."/>
            <person name="Schaap P."/>
            <person name="Gloeckner G."/>
        </authorList>
    </citation>
    <scope>NUCLEOTIDE SEQUENCE [LARGE SCALE GENOMIC DNA]</scope>
    <source>
        <strain evidence="12">ATCC 26659 / Pp 5 / PN500</strain>
    </source>
</reference>
<dbReference type="CDD" id="cd06602">
    <property type="entry name" value="GH31_MGAM_SI_GAA"/>
    <property type="match status" value="1"/>
</dbReference>
<dbReference type="PROSITE" id="PS00129">
    <property type="entry name" value="GLYCOSYL_HYDROL_F31_1"/>
    <property type="match status" value="1"/>
</dbReference>
<comment type="similarity">
    <text evidence="1 6">Belongs to the glycosyl hydrolase 31 family.</text>
</comment>
<dbReference type="InterPro" id="IPR025887">
    <property type="entry name" value="Glyco_hydro_31_N_dom"/>
</dbReference>
<dbReference type="Pfam" id="PF01055">
    <property type="entry name" value="Glyco_hydro_31_2nd"/>
    <property type="match status" value="1"/>
</dbReference>
<dbReference type="InterPro" id="IPR048395">
    <property type="entry name" value="Glyco_hydro_31_C"/>
</dbReference>
<feature type="domain" description="Glycoside hydrolase family 31 TIM barrel" evidence="8">
    <location>
        <begin position="266"/>
        <end position="617"/>
    </location>
</feature>
<dbReference type="InterPro" id="IPR000322">
    <property type="entry name" value="Glyco_hydro_31_TIM"/>
</dbReference>
<accession>D3BIK6</accession>
<keyword evidence="3" id="KW-0325">Glycoprotein</keyword>
<evidence type="ECO:0000313" key="12">
    <source>
        <dbReference type="Proteomes" id="UP000001396"/>
    </source>
</evidence>
<dbReference type="GeneID" id="31363565"/>
<keyword evidence="4 6" id="KW-0326">Glycosidase</keyword>
<dbReference type="Proteomes" id="UP000001396">
    <property type="component" value="Unassembled WGS sequence"/>
</dbReference>
<dbReference type="InParanoid" id="D3BIK6"/>
<dbReference type="Gene3D" id="2.60.40.1760">
    <property type="entry name" value="glycosyl hydrolase (family 31)"/>
    <property type="match status" value="1"/>
</dbReference>
<feature type="signal peptide" evidence="7">
    <location>
        <begin position="1"/>
        <end position="23"/>
    </location>
</feature>
<dbReference type="STRING" id="670386.D3BIK6"/>
<dbReference type="SUPFAM" id="SSF74650">
    <property type="entry name" value="Galactose mutarotase-like"/>
    <property type="match status" value="1"/>
</dbReference>
<dbReference type="FunCoup" id="D3BIK6">
    <property type="interactions" value="34"/>
</dbReference>
<evidence type="ECO:0000256" key="6">
    <source>
        <dbReference type="RuleBase" id="RU361185"/>
    </source>
</evidence>
<gene>
    <name evidence="11" type="ORF">PPL_08085</name>
</gene>
<protein>
    <recommendedName>
        <fullName evidence="5">Maltase</fullName>
    </recommendedName>
</protein>
<dbReference type="GO" id="GO:0004553">
    <property type="term" value="F:hydrolase activity, hydrolyzing O-glycosyl compounds"/>
    <property type="evidence" value="ECO:0007669"/>
    <property type="project" value="InterPro"/>
</dbReference>
<dbReference type="CDD" id="cd14752">
    <property type="entry name" value="GH31_N"/>
    <property type="match status" value="1"/>
</dbReference>
<keyword evidence="12" id="KW-1185">Reference proteome</keyword>
<evidence type="ECO:0000256" key="5">
    <source>
        <dbReference type="ARBA" id="ARBA00041343"/>
    </source>
</evidence>
<dbReference type="InterPro" id="IPR030458">
    <property type="entry name" value="Glyco_hydro_31_AS"/>
</dbReference>
<keyword evidence="2 6" id="KW-0378">Hydrolase</keyword>
<dbReference type="Gene3D" id="3.20.20.80">
    <property type="entry name" value="Glycosidases"/>
    <property type="match status" value="1"/>
</dbReference>
<dbReference type="OMA" id="WEFPNDE"/>
<dbReference type="GO" id="GO:0030246">
    <property type="term" value="F:carbohydrate binding"/>
    <property type="evidence" value="ECO:0007669"/>
    <property type="project" value="InterPro"/>
</dbReference>
<feature type="chain" id="PRO_5003041174" description="Maltase" evidence="7">
    <location>
        <begin position="24"/>
        <end position="856"/>
    </location>
</feature>
<organism evidence="11 12">
    <name type="scientific">Heterostelium pallidum (strain ATCC 26659 / Pp 5 / PN500)</name>
    <name type="common">Cellular slime mold</name>
    <name type="synonym">Polysphondylium pallidum</name>
    <dbReference type="NCBI Taxonomy" id="670386"/>
    <lineage>
        <taxon>Eukaryota</taxon>
        <taxon>Amoebozoa</taxon>
        <taxon>Evosea</taxon>
        <taxon>Eumycetozoa</taxon>
        <taxon>Dictyostelia</taxon>
        <taxon>Acytosteliales</taxon>
        <taxon>Acytosteliaceae</taxon>
        <taxon>Heterostelium</taxon>
    </lineage>
</organism>
<dbReference type="InterPro" id="IPR013780">
    <property type="entry name" value="Glyco_hydro_b"/>
</dbReference>
<dbReference type="RefSeq" id="XP_020430754.1">
    <property type="nucleotide sequence ID" value="XM_020578915.1"/>
</dbReference>
<dbReference type="Gene3D" id="2.60.40.1180">
    <property type="entry name" value="Golgi alpha-mannosidase II"/>
    <property type="match status" value="2"/>
</dbReference>
<dbReference type="SUPFAM" id="SSF51445">
    <property type="entry name" value="(Trans)glycosidases"/>
    <property type="match status" value="1"/>
</dbReference>
<evidence type="ECO:0000259" key="10">
    <source>
        <dbReference type="Pfam" id="PF21365"/>
    </source>
</evidence>
<dbReference type="SUPFAM" id="SSF51011">
    <property type="entry name" value="Glycosyl hydrolase domain"/>
    <property type="match status" value="1"/>
</dbReference>
<dbReference type="FunFam" id="2.60.40.1180:FF:000001">
    <property type="entry name" value="Maltase-glucoamylase, intestinal"/>
    <property type="match status" value="1"/>
</dbReference>
<dbReference type="PANTHER" id="PTHR22762">
    <property type="entry name" value="ALPHA-GLUCOSIDASE"/>
    <property type="match status" value="1"/>
</dbReference>
<proteinExistence type="inferred from homology"/>
<dbReference type="PANTHER" id="PTHR22762:SF133">
    <property type="entry name" value="P-TYPE DOMAIN-CONTAINING PROTEIN"/>
    <property type="match status" value="1"/>
</dbReference>
<evidence type="ECO:0000256" key="2">
    <source>
        <dbReference type="ARBA" id="ARBA00022801"/>
    </source>
</evidence>
<evidence type="ECO:0000256" key="4">
    <source>
        <dbReference type="ARBA" id="ARBA00023295"/>
    </source>
</evidence>
<feature type="domain" description="Glycosyl hydrolase family 31 C-terminal" evidence="10">
    <location>
        <begin position="625"/>
        <end position="712"/>
    </location>
</feature>
<keyword evidence="7" id="KW-0732">Signal</keyword>
<evidence type="ECO:0000259" key="8">
    <source>
        <dbReference type="Pfam" id="PF01055"/>
    </source>
</evidence>
<evidence type="ECO:0000256" key="3">
    <source>
        <dbReference type="ARBA" id="ARBA00023180"/>
    </source>
</evidence>